<comment type="caution">
    <text evidence="1">The sequence shown here is derived from an EMBL/GenBank/DDBJ whole genome shotgun (WGS) entry which is preliminary data.</text>
</comment>
<reference evidence="1" key="1">
    <citation type="submission" date="2023-04" db="EMBL/GenBank/DDBJ databases">
        <title>A chromosome-level genome assembly of the parasitoid wasp Eretmocerus hayati.</title>
        <authorList>
            <person name="Zhong Y."/>
            <person name="Liu S."/>
            <person name="Liu Y."/>
        </authorList>
    </citation>
    <scope>NUCLEOTIDE SEQUENCE</scope>
    <source>
        <strain evidence="1">ZJU_SS_LIU_2023</strain>
    </source>
</reference>
<keyword evidence="2" id="KW-1185">Reference proteome</keyword>
<protein>
    <submittedName>
        <fullName evidence="1">Uncharacterized protein</fullName>
    </submittedName>
</protein>
<proteinExistence type="predicted"/>
<evidence type="ECO:0000313" key="1">
    <source>
        <dbReference type="EMBL" id="KAJ8670136.1"/>
    </source>
</evidence>
<evidence type="ECO:0000313" key="2">
    <source>
        <dbReference type="Proteomes" id="UP001239111"/>
    </source>
</evidence>
<accession>A0ACC2NHN6</accession>
<sequence>MHTVSEMGSSVPAFLGKLWRLVEDPETDDLICWAPNGRSFFIRNQAQFARELLPHYYKHNNMASFVRQLNMYGFHKKVSVELGGLKCDRDEMEFAHQYFCKDHPYLLDHIKRKIASNKTQDPSQTPMKPELMNRMLTEVRSLRGRQEHFDSRLGAMKRENEALWRELALLRQKHHKQQQIVNKLIHFLVSLVQPNRNGGLSMKRRYPLMIDDSDRERLRQSKMSKVRQSPSGPAIHELDASDPDLDSEYIVAEMLDNDNTPTIESPEHNSVTDDSSNEYYVDEPAQLLQEIDVEQHKVNNLRRRLKGKRTGRKSKVPIKILIPSSENGGETREETLLLEVSGKPESVLNTTTRASTSSVSTTQKIPLKEIKTSSSSSKPVPAATVRSSKLAAMAANMKKAQEVDLDLDLDLLQDSESNNKLSKNNSAIKLENILIVPDIVSEEYEGDSEGNTCRTLSSRASSLSAHSNAAQSSPEAVAGSSPEAAGNSSPESTDFGNENYGTFGYNPNESPSASDRQQVQQQDQQTSSNKQNESRNMTLSCVNQNGSMSEANYREEVDTHLDSMQSELENLREILRSEGYSIDANTLLGLFGAEDPMSFGIPVNPDLDPHSNHDKDLVNNVQVDSSCPTNKGELMTYNSTPSLLDFDDDMFLGTPSSSPPTAPTVTDVTNGYSNNDALNHVDDKSNIFDSLIANASNPSPT</sequence>
<dbReference type="Proteomes" id="UP001239111">
    <property type="component" value="Chromosome 3"/>
</dbReference>
<gene>
    <name evidence="1" type="ORF">QAD02_001395</name>
</gene>
<dbReference type="EMBL" id="CM056743">
    <property type="protein sequence ID" value="KAJ8670136.1"/>
    <property type="molecule type" value="Genomic_DNA"/>
</dbReference>
<organism evidence="1 2">
    <name type="scientific">Eretmocerus hayati</name>
    <dbReference type="NCBI Taxonomy" id="131215"/>
    <lineage>
        <taxon>Eukaryota</taxon>
        <taxon>Metazoa</taxon>
        <taxon>Ecdysozoa</taxon>
        <taxon>Arthropoda</taxon>
        <taxon>Hexapoda</taxon>
        <taxon>Insecta</taxon>
        <taxon>Pterygota</taxon>
        <taxon>Neoptera</taxon>
        <taxon>Endopterygota</taxon>
        <taxon>Hymenoptera</taxon>
        <taxon>Apocrita</taxon>
        <taxon>Proctotrupomorpha</taxon>
        <taxon>Chalcidoidea</taxon>
        <taxon>Aphelinidae</taxon>
        <taxon>Aphelininae</taxon>
        <taxon>Eretmocerus</taxon>
    </lineage>
</organism>
<name>A0ACC2NHN6_9HYME</name>